<keyword evidence="2" id="KW-0238">DNA-binding</keyword>
<evidence type="ECO:0000313" key="5">
    <source>
        <dbReference type="EMBL" id="MAG22427.1"/>
    </source>
</evidence>
<dbReference type="Gene3D" id="1.10.10.10">
    <property type="entry name" value="Winged helix-like DNA-binding domain superfamily/Winged helix DNA-binding domain"/>
    <property type="match status" value="1"/>
</dbReference>
<protein>
    <submittedName>
        <fullName evidence="5">Transcriptional regulator</fullName>
    </submittedName>
</protein>
<dbReference type="GO" id="GO:0003677">
    <property type="term" value="F:DNA binding"/>
    <property type="evidence" value="ECO:0007669"/>
    <property type="project" value="UniProtKB-KW"/>
</dbReference>
<dbReference type="PANTHER" id="PTHR33204:SF18">
    <property type="entry name" value="TRANSCRIPTIONAL REGULATORY PROTEIN"/>
    <property type="match status" value="1"/>
</dbReference>
<name>A0A2D6M1Y7_9ARCH</name>
<evidence type="ECO:0000256" key="1">
    <source>
        <dbReference type="ARBA" id="ARBA00023015"/>
    </source>
</evidence>
<accession>A0A2D6M1Y7</accession>
<keyword evidence="3" id="KW-0804">Transcription</keyword>
<dbReference type="EMBL" id="NZBU01000012">
    <property type="protein sequence ID" value="MAG22427.1"/>
    <property type="molecule type" value="Genomic_DNA"/>
</dbReference>
<dbReference type="PANTHER" id="PTHR33204">
    <property type="entry name" value="TRANSCRIPTIONAL REGULATOR, MARR FAMILY"/>
    <property type="match status" value="1"/>
</dbReference>
<gene>
    <name evidence="5" type="ORF">CL943_03960</name>
</gene>
<comment type="caution">
    <text evidence="5">The sequence shown here is derived from an EMBL/GenBank/DDBJ whole genome shotgun (WGS) entry which is preliminary data.</text>
</comment>
<dbReference type="AlphaFoldDB" id="A0A2D6M1Y7"/>
<evidence type="ECO:0000256" key="2">
    <source>
        <dbReference type="ARBA" id="ARBA00023125"/>
    </source>
</evidence>
<organism evidence="5 6">
    <name type="scientific">Candidatus Iainarchaeum sp</name>
    <dbReference type="NCBI Taxonomy" id="3101447"/>
    <lineage>
        <taxon>Archaea</taxon>
        <taxon>Candidatus Iainarchaeota</taxon>
        <taxon>Candidatus Iainarchaeia</taxon>
        <taxon>Candidatus Iainarchaeales</taxon>
        <taxon>Candidatus Iainarchaeaceae</taxon>
        <taxon>Candidatus Iainarchaeum</taxon>
    </lineage>
</organism>
<feature type="domain" description="HTH hxlR-type" evidence="4">
    <location>
        <begin position="5"/>
        <end position="107"/>
    </location>
</feature>
<keyword evidence="1" id="KW-0805">Transcription regulation</keyword>
<dbReference type="InterPro" id="IPR036390">
    <property type="entry name" value="WH_DNA-bd_sf"/>
</dbReference>
<evidence type="ECO:0000313" key="6">
    <source>
        <dbReference type="Proteomes" id="UP000226592"/>
    </source>
</evidence>
<evidence type="ECO:0000256" key="3">
    <source>
        <dbReference type="ARBA" id="ARBA00023163"/>
    </source>
</evidence>
<proteinExistence type="predicted"/>
<reference evidence="6" key="1">
    <citation type="submission" date="2017-09" db="EMBL/GenBank/DDBJ databases">
        <title>The Reconstruction of 2,631 Draft Metagenome-Assembled Genomes from the Global Oceans.</title>
        <authorList>
            <person name="Tully B.J."/>
            <person name="Graham E.D."/>
            <person name="Heidelberg J.F."/>
        </authorList>
    </citation>
    <scope>NUCLEOTIDE SEQUENCE [LARGE SCALE GENOMIC DNA]</scope>
</reference>
<dbReference type="InterPro" id="IPR036388">
    <property type="entry name" value="WH-like_DNA-bd_sf"/>
</dbReference>
<dbReference type="Pfam" id="PF01638">
    <property type="entry name" value="HxlR"/>
    <property type="match status" value="1"/>
</dbReference>
<dbReference type="InterPro" id="IPR002577">
    <property type="entry name" value="HTH_HxlR"/>
</dbReference>
<dbReference type="Proteomes" id="UP000226592">
    <property type="component" value="Unassembled WGS sequence"/>
</dbReference>
<dbReference type="PROSITE" id="PS51118">
    <property type="entry name" value="HTH_HXLR"/>
    <property type="match status" value="1"/>
</dbReference>
<sequence>MQKECPVYGVVDFVGKRWTLLILLELYKGEHKRKRYTHIKNSLPNITPKILSARLKELEKQGMLKKQISAKTFPIKSEYYLTPRGEDFIKIIKGIKRWGLKWKISNEHCETMNCEECDF</sequence>
<evidence type="ECO:0000259" key="4">
    <source>
        <dbReference type="PROSITE" id="PS51118"/>
    </source>
</evidence>
<dbReference type="SUPFAM" id="SSF46785">
    <property type="entry name" value="Winged helix' DNA-binding domain"/>
    <property type="match status" value="1"/>
</dbReference>